<name>A0ABX7Y2Y5_9ACTN</name>
<feature type="transmembrane region" description="Helical" evidence="2">
    <location>
        <begin position="148"/>
        <end position="166"/>
    </location>
</feature>
<dbReference type="Proteomes" id="UP000678513">
    <property type="component" value="Chromosome"/>
</dbReference>
<feature type="transmembrane region" description="Helical" evidence="2">
    <location>
        <begin position="35"/>
        <end position="53"/>
    </location>
</feature>
<feature type="transmembrane region" description="Helical" evidence="2">
    <location>
        <begin position="214"/>
        <end position="237"/>
    </location>
</feature>
<accession>A0ABX7Y2Y5</accession>
<organism evidence="4 5">
    <name type="scientific">Arachnia rubra</name>
    <dbReference type="NCBI Taxonomy" id="1547448"/>
    <lineage>
        <taxon>Bacteria</taxon>
        <taxon>Bacillati</taxon>
        <taxon>Actinomycetota</taxon>
        <taxon>Actinomycetes</taxon>
        <taxon>Propionibacteriales</taxon>
        <taxon>Propionibacteriaceae</taxon>
        <taxon>Arachnia</taxon>
    </lineage>
</organism>
<feature type="region of interest" description="Disordered" evidence="1">
    <location>
        <begin position="762"/>
        <end position="781"/>
    </location>
</feature>
<dbReference type="RefSeq" id="WP_212321756.1">
    <property type="nucleotide sequence ID" value="NZ_CP072384.1"/>
</dbReference>
<dbReference type="InterPro" id="IPR002931">
    <property type="entry name" value="Transglutaminase-like"/>
</dbReference>
<feature type="transmembrane region" description="Helical" evidence="2">
    <location>
        <begin position="604"/>
        <end position="631"/>
    </location>
</feature>
<evidence type="ECO:0000259" key="3">
    <source>
        <dbReference type="SMART" id="SM00460"/>
    </source>
</evidence>
<evidence type="ECO:0000313" key="4">
    <source>
        <dbReference type="EMBL" id="QUC07356.1"/>
    </source>
</evidence>
<feature type="domain" description="Transglutaminase-like" evidence="3">
    <location>
        <begin position="478"/>
        <end position="549"/>
    </location>
</feature>
<protein>
    <submittedName>
        <fullName evidence="4">Transglutaminase domain-containing protein</fullName>
    </submittedName>
</protein>
<dbReference type="Pfam" id="PF01841">
    <property type="entry name" value="Transglut_core"/>
    <property type="match status" value="1"/>
</dbReference>
<sequence length="781" mass="84828">MRREADFSLPRVMGAWLLLLPGVVAFQPVFGGAGGYLPALVGITAGIVIPLLAARFRWGVALWFAAILAAYLLLGGPLAVPETTIGGFISTLDTLARLVQLVYQGWYDVLTVATPAGDLSGPQAAPLLGGILFAVALAGIVRFTRAVVWPMLLPVGWLALGIAFGIRQTTTALWLGVVLGAELLAWATAHRISRVSAANAEFLVRQPRGLSRRAWQAVSASLVVTLASGAALGVNALSSQDINRQVLRDNVAPPLNLQEYPSPLTKYRLYELNQKDDVLFTVSGTPAGGRLRLAVMDEWNGVVFNVSQNSGEYLRVGRELPWPPDVATQESVISAQAYDDVWVPAFGEPSRIEFDGEQASRQAHGLYLNRATRQALTTARIGDGSSLRVSGVAAIPLSDSQRDRISGAGIGAAPLARVDRVPEVLVKNATDWTQGAASSYQQLTMIEQKLHTEGFYSDGSDNRSRAGHTSERLAYMFNQDQWVGDDEQYAAAMALMATELGIPVRVVMGFYPAADVDVTDGWKVRGTEAHVWVEAFLDGAGWVTFDPTPDRDRLPDSESTQPRPKPKPRVEPPPSPPEHVEDETVVADQQEVEFDDPKEQAQDWVQIAIMVAIGAGGVLVLLSPLIVIALIKARRAFKRRRRGKTADQVAGAWDEVVDRARDLGFVAVANHTRRESANSLQERYRDLPIRATADKIDSSVFGPSEPEITARDSVWEQAGKLKSSLLATKPWYARPAALFSLKSLKRAGVEAQRRSRRLWLRRQGGANGNSTALQAAGEPRK</sequence>
<keyword evidence="5" id="KW-1185">Reference proteome</keyword>
<dbReference type="InterPro" id="IPR038765">
    <property type="entry name" value="Papain-like_cys_pep_sf"/>
</dbReference>
<proteinExistence type="predicted"/>
<feature type="transmembrane region" description="Helical" evidence="2">
    <location>
        <begin position="172"/>
        <end position="193"/>
    </location>
</feature>
<reference evidence="4 5" key="1">
    <citation type="submission" date="2021-03" db="EMBL/GenBank/DDBJ databases">
        <title>Human Oral Microbial Genomes.</title>
        <authorList>
            <person name="Johnston C.D."/>
            <person name="Chen T."/>
            <person name="Dewhirst F.E."/>
        </authorList>
    </citation>
    <scope>NUCLEOTIDE SEQUENCE [LARGE SCALE GENOMIC DNA]</scope>
    <source>
        <strain evidence="4 5">DSMZ 100122</strain>
    </source>
</reference>
<dbReference type="EMBL" id="CP072384">
    <property type="protein sequence ID" value="QUC07356.1"/>
    <property type="molecule type" value="Genomic_DNA"/>
</dbReference>
<feature type="transmembrane region" description="Helical" evidence="2">
    <location>
        <begin position="60"/>
        <end position="80"/>
    </location>
</feature>
<keyword evidence="2" id="KW-0472">Membrane</keyword>
<gene>
    <name evidence="4" type="ORF">J5A65_10465</name>
</gene>
<evidence type="ECO:0000256" key="2">
    <source>
        <dbReference type="SAM" id="Phobius"/>
    </source>
</evidence>
<evidence type="ECO:0000313" key="5">
    <source>
        <dbReference type="Proteomes" id="UP000678513"/>
    </source>
</evidence>
<keyword evidence="2" id="KW-1133">Transmembrane helix</keyword>
<evidence type="ECO:0000256" key="1">
    <source>
        <dbReference type="SAM" id="MobiDB-lite"/>
    </source>
</evidence>
<dbReference type="SMART" id="SM00460">
    <property type="entry name" value="TGc"/>
    <property type="match status" value="1"/>
</dbReference>
<dbReference type="PANTHER" id="PTHR42736">
    <property type="entry name" value="PROTEIN-GLUTAMINE GAMMA-GLUTAMYLTRANSFERASE"/>
    <property type="match status" value="1"/>
</dbReference>
<dbReference type="Gene3D" id="3.10.620.30">
    <property type="match status" value="1"/>
</dbReference>
<dbReference type="PANTHER" id="PTHR42736:SF1">
    <property type="entry name" value="PROTEIN-GLUTAMINE GAMMA-GLUTAMYLTRANSFERASE"/>
    <property type="match status" value="1"/>
</dbReference>
<dbReference type="SUPFAM" id="SSF54001">
    <property type="entry name" value="Cysteine proteinases"/>
    <property type="match status" value="1"/>
</dbReference>
<feature type="region of interest" description="Disordered" evidence="1">
    <location>
        <begin position="546"/>
        <end position="582"/>
    </location>
</feature>
<feature type="transmembrane region" description="Helical" evidence="2">
    <location>
        <begin position="124"/>
        <end position="141"/>
    </location>
</feature>
<keyword evidence="2" id="KW-0812">Transmembrane</keyword>
<dbReference type="InterPro" id="IPR052901">
    <property type="entry name" value="Bact_TGase-like"/>
</dbReference>